<organism evidence="1">
    <name type="scientific">marine sediment metagenome</name>
    <dbReference type="NCBI Taxonomy" id="412755"/>
    <lineage>
        <taxon>unclassified sequences</taxon>
        <taxon>metagenomes</taxon>
        <taxon>ecological metagenomes</taxon>
    </lineage>
</organism>
<name>X1P729_9ZZZZ</name>
<comment type="caution">
    <text evidence="1">The sequence shown here is derived from an EMBL/GenBank/DDBJ whole genome shotgun (WGS) entry which is preliminary data.</text>
</comment>
<protein>
    <submittedName>
        <fullName evidence="1">Uncharacterized protein</fullName>
    </submittedName>
</protein>
<sequence>LVLDCTAYSDRYIQAGPDRCAGLANLMVIVDKAQVDRRVGLRPD</sequence>
<dbReference type="EMBL" id="BARV01033571">
    <property type="protein sequence ID" value="GAI51653.1"/>
    <property type="molecule type" value="Genomic_DNA"/>
</dbReference>
<proteinExistence type="predicted"/>
<gene>
    <name evidence="1" type="ORF">S06H3_52747</name>
</gene>
<feature type="non-terminal residue" evidence="1">
    <location>
        <position position="1"/>
    </location>
</feature>
<accession>X1P729</accession>
<evidence type="ECO:0000313" key="1">
    <source>
        <dbReference type="EMBL" id="GAI51653.1"/>
    </source>
</evidence>
<dbReference type="AlphaFoldDB" id="X1P729"/>
<reference evidence="1" key="1">
    <citation type="journal article" date="2014" name="Front. Microbiol.">
        <title>High frequency of phylogenetically diverse reductive dehalogenase-homologous genes in deep subseafloor sedimentary metagenomes.</title>
        <authorList>
            <person name="Kawai M."/>
            <person name="Futagami T."/>
            <person name="Toyoda A."/>
            <person name="Takaki Y."/>
            <person name="Nishi S."/>
            <person name="Hori S."/>
            <person name="Arai W."/>
            <person name="Tsubouchi T."/>
            <person name="Morono Y."/>
            <person name="Uchiyama I."/>
            <person name="Ito T."/>
            <person name="Fujiyama A."/>
            <person name="Inagaki F."/>
            <person name="Takami H."/>
        </authorList>
    </citation>
    <scope>NUCLEOTIDE SEQUENCE</scope>
    <source>
        <strain evidence="1">Expedition CK06-06</strain>
    </source>
</reference>